<protein>
    <submittedName>
        <fullName evidence="2">Uncharacterized protein</fullName>
    </submittedName>
</protein>
<feature type="compositionally biased region" description="Basic residues" evidence="1">
    <location>
        <begin position="1"/>
        <end position="23"/>
    </location>
</feature>
<organism evidence="2">
    <name type="scientific">Fagus sylvatica</name>
    <name type="common">Beechnut</name>
    <dbReference type="NCBI Taxonomy" id="28930"/>
    <lineage>
        <taxon>Eukaryota</taxon>
        <taxon>Viridiplantae</taxon>
        <taxon>Streptophyta</taxon>
        <taxon>Embryophyta</taxon>
        <taxon>Tracheophyta</taxon>
        <taxon>Spermatophyta</taxon>
        <taxon>Magnoliopsida</taxon>
        <taxon>eudicotyledons</taxon>
        <taxon>Gunneridae</taxon>
        <taxon>Pentapetalae</taxon>
        <taxon>rosids</taxon>
        <taxon>fabids</taxon>
        <taxon>Fagales</taxon>
        <taxon>Fagaceae</taxon>
        <taxon>Fagus</taxon>
    </lineage>
</organism>
<dbReference type="EMBL" id="OIVN01006240">
    <property type="protein sequence ID" value="SPD28668.1"/>
    <property type="molecule type" value="Genomic_DNA"/>
</dbReference>
<feature type="compositionally biased region" description="Basic and acidic residues" evidence="1">
    <location>
        <begin position="165"/>
        <end position="177"/>
    </location>
</feature>
<feature type="region of interest" description="Disordered" evidence="1">
    <location>
        <begin position="148"/>
        <end position="181"/>
    </location>
</feature>
<accession>A0A2N9IVS2</accession>
<feature type="compositionally biased region" description="Polar residues" evidence="1">
    <location>
        <begin position="252"/>
        <end position="262"/>
    </location>
</feature>
<reference evidence="2" key="1">
    <citation type="submission" date="2018-02" db="EMBL/GenBank/DDBJ databases">
        <authorList>
            <person name="Cohen D.B."/>
            <person name="Kent A.D."/>
        </authorList>
    </citation>
    <scope>NUCLEOTIDE SEQUENCE</scope>
</reference>
<evidence type="ECO:0000313" key="2">
    <source>
        <dbReference type="EMBL" id="SPD28668.1"/>
    </source>
</evidence>
<dbReference type="AlphaFoldDB" id="A0A2N9IVS2"/>
<feature type="region of interest" description="Disordered" evidence="1">
    <location>
        <begin position="1"/>
        <end position="51"/>
    </location>
</feature>
<gene>
    <name evidence="2" type="ORF">FSB_LOCUS56550</name>
</gene>
<evidence type="ECO:0000256" key="1">
    <source>
        <dbReference type="SAM" id="MobiDB-lite"/>
    </source>
</evidence>
<feature type="region of interest" description="Disordered" evidence="1">
    <location>
        <begin position="249"/>
        <end position="280"/>
    </location>
</feature>
<dbReference type="PANTHER" id="PTHR37187">
    <property type="entry name" value="EXPRESSED PROTEIN"/>
    <property type="match status" value="1"/>
</dbReference>
<proteinExistence type="predicted"/>
<name>A0A2N9IVS2_FAGSY</name>
<dbReference type="PANTHER" id="PTHR37187:SF7">
    <property type="entry name" value="EXPRESSED PROTEIN"/>
    <property type="match status" value="1"/>
</dbReference>
<sequence length="374" mass="41295">MPSRSATKKTKSKSKSKSAKKMKNPTNHSPTNSQLHQGVQENKKEGDADDQYVLVGEEEIKEESLISALHNQMEEPSNGKIEETRKVELEEESVEVQSVVESANGKLEEIQKVEPQAENKEVVIDDVGEVKAVDESVREIVVDEFPESVDQTYDGGDSGLISSSFDKEEAPNEKSFEGVDSGKLGDEVKEVSDYPFVSFSTDFSEGVEELVKNSIRLEKENEEKVLLSSEKTNGISLEVPNEELKVIEETKLQSSDETSGSAETAKEIEETTLPTLEEEGRVPEVVPRGIEETKLLASDVSVAEVSKENVNNSLQPLANAPVVDTSYVGEEGNKTEIPESTGNPHIISMSQRTLQPTSWRSCCGLFEVLRRFDR</sequence>
<feature type="compositionally biased region" description="Polar residues" evidence="1">
    <location>
        <begin position="24"/>
        <end position="40"/>
    </location>
</feature>